<evidence type="ECO:0000313" key="2">
    <source>
        <dbReference type="EMBL" id="SHG19406.1"/>
    </source>
</evidence>
<dbReference type="PROSITE" id="PS51450">
    <property type="entry name" value="LRR"/>
    <property type="match status" value="1"/>
</dbReference>
<gene>
    <name evidence="2" type="ORF">SAMN05216225_101955</name>
</gene>
<dbReference type="RefSeq" id="WP_072890329.1">
    <property type="nucleotide sequence ID" value="NZ_FQVW01000019.1"/>
</dbReference>
<evidence type="ECO:0000256" key="1">
    <source>
        <dbReference type="SAM" id="SignalP"/>
    </source>
</evidence>
<dbReference type="PANTHER" id="PTHR40590:SF1">
    <property type="entry name" value="CYTOPLASMIC PROTEIN"/>
    <property type="match status" value="1"/>
</dbReference>
<dbReference type="InterPro" id="IPR032675">
    <property type="entry name" value="LRR_dom_sf"/>
</dbReference>
<sequence>MKKVLNTVILMFLASILFACQSEESISISDENLEKAIRTELNIEDDEPINENVIKEIEELNLADESIQQLDGIQHFNALENLDLQNNKIEDFSLLEELENLTSVNVIGNPSVSEHQSFFDNLSAKGVEVTSVLVREVVGEPDGPGGFLWKVENGDTTVYLQGTIHMATEDLFPLNKAIEQAYVDSDVVVPEIDLTNINPLALQGLTMELATFSDGTTLRDHLSSELYTELDTVMQEFNMPLQMMENLQPWFIAQTIQQLMIQQLGYSAGVDEYFLAKADEDNKEIIALETPEEQLGLFANTTMDYQVQMLEESLVDIDEFDAQMKEMLHLYKEGNAEELLDSLTVEGVEMTEDEALFMEALNDNRNYGMAESIVEFLEEDNGDTYFVIVGSLHFLLEPHIISILEDEGYEVEKVL</sequence>
<dbReference type="InterPro" id="IPR047111">
    <property type="entry name" value="YbaP-like"/>
</dbReference>
<dbReference type="PROSITE" id="PS51257">
    <property type="entry name" value="PROKAR_LIPOPROTEIN"/>
    <property type="match status" value="1"/>
</dbReference>
<evidence type="ECO:0008006" key="4">
    <source>
        <dbReference type="Google" id="ProtNLM"/>
    </source>
</evidence>
<dbReference type="AlphaFoldDB" id="A0A1M5HTX9"/>
<dbReference type="Gene3D" id="3.80.10.10">
    <property type="entry name" value="Ribonuclease Inhibitor"/>
    <property type="match status" value="1"/>
</dbReference>
<organism evidence="2 3">
    <name type="scientific">Ornithinibacillus halophilus</name>
    <dbReference type="NCBI Taxonomy" id="930117"/>
    <lineage>
        <taxon>Bacteria</taxon>
        <taxon>Bacillati</taxon>
        <taxon>Bacillota</taxon>
        <taxon>Bacilli</taxon>
        <taxon>Bacillales</taxon>
        <taxon>Bacillaceae</taxon>
        <taxon>Ornithinibacillus</taxon>
    </lineage>
</organism>
<evidence type="ECO:0000313" key="3">
    <source>
        <dbReference type="Proteomes" id="UP000183988"/>
    </source>
</evidence>
<keyword evidence="3" id="KW-1185">Reference proteome</keyword>
<dbReference type="InterPro" id="IPR002816">
    <property type="entry name" value="TraB/PrgY/GumN_fam"/>
</dbReference>
<dbReference type="InterPro" id="IPR001611">
    <property type="entry name" value="Leu-rich_rpt"/>
</dbReference>
<dbReference type="SUPFAM" id="SSF52058">
    <property type="entry name" value="L domain-like"/>
    <property type="match status" value="1"/>
</dbReference>
<accession>A0A1M5HTX9</accession>
<dbReference type="OrthoDB" id="357294at2"/>
<dbReference type="STRING" id="930117.SAMN05216225_101955"/>
<dbReference type="EMBL" id="FQVW01000019">
    <property type="protein sequence ID" value="SHG19406.1"/>
    <property type="molecule type" value="Genomic_DNA"/>
</dbReference>
<keyword evidence="1" id="KW-0732">Signal</keyword>
<name>A0A1M5HTX9_9BACI</name>
<dbReference type="Proteomes" id="UP000183988">
    <property type="component" value="Unassembled WGS sequence"/>
</dbReference>
<reference evidence="2 3" key="1">
    <citation type="submission" date="2016-11" db="EMBL/GenBank/DDBJ databases">
        <authorList>
            <person name="Jaros S."/>
            <person name="Januszkiewicz K."/>
            <person name="Wedrychowicz H."/>
        </authorList>
    </citation>
    <scope>NUCLEOTIDE SEQUENCE [LARGE SCALE GENOMIC DNA]</scope>
    <source>
        <strain evidence="2 3">IBRC-M 10683</strain>
    </source>
</reference>
<feature type="signal peptide" evidence="1">
    <location>
        <begin position="1"/>
        <end position="19"/>
    </location>
</feature>
<dbReference type="Pfam" id="PF01963">
    <property type="entry name" value="TraB_PrgY_gumN"/>
    <property type="match status" value="1"/>
</dbReference>
<proteinExistence type="predicted"/>
<dbReference type="CDD" id="cd14789">
    <property type="entry name" value="Tiki"/>
    <property type="match status" value="1"/>
</dbReference>
<feature type="chain" id="PRO_5039451857" description="TraB family protein" evidence="1">
    <location>
        <begin position="20"/>
        <end position="415"/>
    </location>
</feature>
<protein>
    <recommendedName>
        <fullName evidence="4">TraB family protein</fullName>
    </recommendedName>
</protein>
<dbReference type="PANTHER" id="PTHR40590">
    <property type="entry name" value="CYTOPLASMIC PROTEIN-RELATED"/>
    <property type="match status" value="1"/>
</dbReference>